<name>A0A1W1XVW0_9CLOT</name>
<dbReference type="Proteomes" id="UP000192468">
    <property type="component" value="Unassembled WGS sequence"/>
</dbReference>
<evidence type="ECO:0008006" key="3">
    <source>
        <dbReference type="Google" id="ProtNLM"/>
    </source>
</evidence>
<dbReference type="STRING" id="1121291.SAMN02745134_03378"/>
<dbReference type="PANTHER" id="PTHR43801">
    <property type="entry name" value="NUCLEOTIDE-BINDING PROTEIN-RELATED"/>
    <property type="match status" value="1"/>
</dbReference>
<evidence type="ECO:0000313" key="1">
    <source>
        <dbReference type="EMBL" id="SMC28017.1"/>
    </source>
</evidence>
<protein>
    <recommendedName>
        <fullName evidence="3">DUF116 domain-containing protein</fullName>
    </recommendedName>
</protein>
<proteinExistence type="predicted"/>
<dbReference type="EMBL" id="FWXH01000021">
    <property type="protein sequence ID" value="SMC28017.1"/>
    <property type="molecule type" value="Genomic_DNA"/>
</dbReference>
<dbReference type="RefSeq" id="WP_084117388.1">
    <property type="nucleotide sequence ID" value="NZ_FWXH01000021.1"/>
</dbReference>
<dbReference type="Pfam" id="PF01976">
    <property type="entry name" value="DUF116"/>
    <property type="match status" value="1"/>
</dbReference>
<reference evidence="1 2" key="1">
    <citation type="submission" date="2017-04" db="EMBL/GenBank/DDBJ databases">
        <authorList>
            <person name="Afonso C.L."/>
            <person name="Miller P.J."/>
            <person name="Scott M.A."/>
            <person name="Spackman E."/>
            <person name="Goraichik I."/>
            <person name="Dimitrov K.M."/>
            <person name="Suarez D.L."/>
            <person name="Swayne D.E."/>
        </authorList>
    </citation>
    <scope>NUCLEOTIDE SEQUENCE [LARGE SCALE GENOMIC DNA]</scope>
    <source>
        <strain evidence="1 2">DSM 12555</strain>
    </source>
</reference>
<gene>
    <name evidence="1" type="ORF">SAMN02745134_03378</name>
</gene>
<sequence>MKNIITYSLPQQNINSNQYYCDIKFLADETLFYGEKNLRQVIKDFTNYISANKFETLRNIEEYILEALIIGVLWGVYSNNAKLLTKTNEKILLRLLSLRENEGKMKIYADIIRGFFSTIFLTQKSDDEIDVSFLNFKKLKGWLIASGEFNEETKRFSNWESYFKILPEEELVNILKSLINYGKWFKNKSEQVVGKYTSNVESFLQKQNHTHKFKEDIIFTGRQRIEYHLNMVGAEILNRAYKNDFFKTKNKKLLVPICMRYNDEKQCKATVAEEGYICRHCTKECNVNKLSEMGTRFGFEVLIIQHGSSAFKDKDVKYGEVGIVGVACLLNLLEGGFAARRLNLVPQCIILDYCGCKKHWDNNGIITDINMRKLKEVLDIKE</sequence>
<organism evidence="1 2">
    <name type="scientific">Clostridium acidisoli DSM 12555</name>
    <dbReference type="NCBI Taxonomy" id="1121291"/>
    <lineage>
        <taxon>Bacteria</taxon>
        <taxon>Bacillati</taxon>
        <taxon>Bacillota</taxon>
        <taxon>Clostridia</taxon>
        <taxon>Eubacteriales</taxon>
        <taxon>Clostridiaceae</taxon>
        <taxon>Clostridium</taxon>
    </lineage>
</organism>
<dbReference type="OrthoDB" id="2521404at2"/>
<keyword evidence="2" id="KW-1185">Reference proteome</keyword>
<accession>A0A1W1XVW0</accession>
<dbReference type="InterPro" id="IPR002829">
    <property type="entry name" value="DUF116"/>
</dbReference>
<evidence type="ECO:0000313" key="2">
    <source>
        <dbReference type="Proteomes" id="UP000192468"/>
    </source>
</evidence>
<dbReference type="PANTHER" id="PTHR43801:SF1">
    <property type="entry name" value="POLYPRENYL SYNTHETASE"/>
    <property type="match status" value="1"/>
</dbReference>
<dbReference type="AlphaFoldDB" id="A0A1W1XVW0"/>